<dbReference type="InterPro" id="IPR057929">
    <property type="entry name" value="RamC_N"/>
</dbReference>
<dbReference type="SMART" id="SM00220">
    <property type="entry name" value="S_TKc"/>
    <property type="match status" value="1"/>
</dbReference>
<dbReference type="Pfam" id="PF00069">
    <property type="entry name" value="Pkinase"/>
    <property type="match status" value="1"/>
</dbReference>
<dbReference type="Proteomes" id="UP000675781">
    <property type="component" value="Unassembled WGS sequence"/>
</dbReference>
<dbReference type="InterPro" id="IPR058053">
    <property type="entry name" value="RamC_C"/>
</dbReference>
<comment type="caution">
    <text evidence="2">The sequence shown here is derived from an EMBL/GenBank/DDBJ whole genome shotgun (WGS) entry which is preliminary data.</text>
</comment>
<keyword evidence="3" id="KW-1185">Reference proteome</keyword>
<dbReference type="RefSeq" id="WP_212527608.1">
    <property type="nucleotide sequence ID" value="NZ_JAGSOG010000022.1"/>
</dbReference>
<dbReference type="InterPro" id="IPR000719">
    <property type="entry name" value="Prot_kinase_dom"/>
</dbReference>
<dbReference type="SUPFAM" id="SSF56112">
    <property type="entry name" value="Protein kinase-like (PK-like)"/>
    <property type="match status" value="1"/>
</dbReference>
<evidence type="ECO:0000313" key="2">
    <source>
        <dbReference type="EMBL" id="MBR7833084.1"/>
    </source>
</evidence>
<dbReference type="Pfam" id="PF25816">
    <property type="entry name" value="RamC_N"/>
    <property type="match status" value="1"/>
</dbReference>
<dbReference type="GO" id="GO:0031179">
    <property type="term" value="P:peptide modification"/>
    <property type="evidence" value="ECO:0007669"/>
    <property type="project" value="InterPro"/>
</dbReference>
<organism evidence="2 3">
    <name type="scientific">Actinospica durhamensis</name>
    <dbReference type="NCBI Taxonomy" id="1508375"/>
    <lineage>
        <taxon>Bacteria</taxon>
        <taxon>Bacillati</taxon>
        <taxon>Actinomycetota</taxon>
        <taxon>Actinomycetes</taxon>
        <taxon>Catenulisporales</taxon>
        <taxon>Actinospicaceae</taxon>
        <taxon>Actinospica</taxon>
    </lineage>
</organism>
<dbReference type="InterPro" id="IPR007822">
    <property type="entry name" value="LANC-like"/>
</dbReference>
<dbReference type="NCBIfam" id="NF038151">
    <property type="entry name" value="lanthi_synth_III"/>
    <property type="match status" value="1"/>
</dbReference>
<dbReference type="GO" id="GO:0004672">
    <property type="term" value="F:protein kinase activity"/>
    <property type="evidence" value="ECO:0007669"/>
    <property type="project" value="InterPro"/>
</dbReference>
<accession>A0A941IMP4</accession>
<evidence type="ECO:0000313" key="3">
    <source>
        <dbReference type="Proteomes" id="UP000675781"/>
    </source>
</evidence>
<dbReference type="Gene3D" id="1.10.510.10">
    <property type="entry name" value="Transferase(Phosphotransferase) domain 1"/>
    <property type="match status" value="1"/>
</dbReference>
<dbReference type="SMART" id="SM01260">
    <property type="entry name" value="LANC_like"/>
    <property type="match status" value="1"/>
</dbReference>
<dbReference type="EMBL" id="JAGSOG010000022">
    <property type="protein sequence ID" value="MBR7833084.1"/>
    <property type="molecule type" value="Genomic_DNA"/>
</dbReference>
<dbReference type="GO" id="GO:0005524">
    <property type="term" value="F:ATP binding"/>
    <property type="evidence" value="ECO:0007669"/>
    <property type="project" value="InterPro"/>
</dbReference>
<feature type="domain" description="Protein kinase" evidence="1">
    <location>
        <begin position="222"/>
        <end position="525"/>
    </location>
</feature>
<gene>
    <name evidence="2" type="primary">lanKC</name>
    <name evidence="2" type="ORF">KDL01_07405</name>
</gene>
<name>A0A941IMP4_9ACTN</name>
<dbReference type="PROSITE" id="PS50011">
    <property type="entry name" value="PROTEIN_KINASE_DOM"/>
    <property type="match status" value="1"/>
</dbReference>
<evidence type="ECO:0000259" key="1">
    <source>
        <dbReference type="PROSITE" id="PS50011"/>
    </source>
</evidence>
<dbReference type="Gene3D" id="1.50.10.20">
    <property type="match status" value="1"/>
</dbReference>
<dbReference type="InterPro" id="IPR053524">
    <property type="entry name" value="Aerial_hyphae_peptide-synth"/>
</dbReference>
<dbReference type="AlphaFoldDB" id="A0A941IMP4"/>
<proteinExistence type="predicted"/>
<protein>
    <submittedName>
        <fullName evidence="2">Class III lanthionine synthetase LanKC</fullName>
    </submittedName>
</protein>
<dbReference type="CDD" id="cd04791">
    <property type="entry name" value="LanC_SerThrkinase"/>
    <property type="match status" value="1"/>
</dbReference>
<sequence length="860" mass="92067">MINTLAYTLAGDEYYAPLASAADPGPRYAPTLVPPGWQSTARDVWTMWSRPEAPHVPQGWKIHVSAQLERAPQVLDTVAEICFAQRVPFKHLSARLFFLIVHHKHGHRAQAGKFCAIYPPDTETARLLLETLAEALREEDGPYVLSDRRFGESRTVHYRFGAFGGRSRLLADGTRQGLVLDGSGREAVDQRQPYFVLPDGITDPFVAEEPAAHEGSILIRHYEIVGALQPSNAGGTYKARDTRSGRLVFIKEARAHNGHLGTGSSAQDRLRHEYEMLNAVHAAAPGTCPEPVELFTEWEHDFLVTEFVEGDPLRTWISRSSALVRAGRTAEQYEAYFARARGVLRSLDASLDRLHALGLCFGDLSPGNLIVTATGEARLVDFETASATDGPPVRLGTPGFAPPAALRRENPDPLLTDRYGAAAIALAFLAPFHDVAERAPGNVAMLRHDLAASAMPPADLWARATAFHRTDTDAGSSGLPSPEDVDADPLGCLRRLAADTAAGLLATADTDRPDWVFPPPPQAFGTNTVCVAYGTAGVVHALHRAGVPIPELIEKRLRRDALALREELPPGLNVGTAGIARVLAALGHLDEAIDLTQGADDHPLTASCATLAGGRAGVGLTWLALHRLSRDARHLERAAAAGEAILALEDVRPAIGEHDARGLLHGRSGLALFLHQLSDATGEERYRAAGLRLLYEELDRTFVLDDGSRSIADNAVVKRAMPFLATGAAGVASVLTHYLAAGPDERLAAALPPLVAGAGVSSCTKEAGLYEGLAGLTWFLTEHADATGDAADRDTAVRFATGLVKYAIPHTRGVRFLGSQTARFSADLSSGAAGVLLALHRVLDGPGDDLFTLPHPKEIP</sequence>
<dbReference type="InterPro" id="IPR011009">
    <property type="entry name" value="Kinase-like_dom_sf"/>
</dbReference>
<dbReference type="SUPFAM" id="SSF158745">
    <property type="entry name" value="LanC-like"/>
    <property type="match status" value="1"/>
</dbReference>
<reference evidence="2" key="1">
    <citation type="submission" date="2021-04" db="EMBL/GenBank/DDBJ databases">
        <title>Genome based classification of Actinospica acidithermotolerans sp. nov., an actinobacterium isolated from an Indonesian hot spring.</title>
        <authorList>
            <person name="Kusuma A.B."/>
            <person name="Putra K.E."/>
            <person name="Nafisah S."/>
            <person name="Loh J."/>
            <person name="Nouioui I."/>
            <person name="Goodfellow M."/>
        </authorList>
    </citation>
    <scope>NUCLEOTIDE SEQUENCE</scope>
    <source>
        <strain evidence="2">CSCA 57</strain>
    </source>
</reference>